<evidence type="ECO:0000313" key="3">
    <source>
        <dbReference type="EMBL" id="TDH18013.1"/>
    </source>
</evidence>
<dbReference type="NCBIfam" id="NF041492">
    <property type="entry name" value="MobF"/>
    <property type="match status" value="1"/>
</dbReference>
<keyword evidence="3" id="KW-0378">Hydrolase</keyword>
<name>A0A4R5P525_9MYCO</name>
<dbReference type="Proteomes" id="UP000295627">
    <property type="component" value="Unassembled WGS sequence"/>
</dbReference>
<keyword evidence="3" id="KW-0540">Nuclease</keyword>
<feature type="region of interest" description="Disordered" evidence="1">
    <location>
        <begin position="1752"/>
        <end position="1805"/>
    </location>
</feature>
<dbReference type="Gene3D" id="3.40.50.300">
    <property type="entry name" value="P-loop containing nucleotide triphosphate hydrolases"/>
    <property type="match status" value="2"/>
</dbReference>
<gene>
    <name evidence="3" type="ORF">EJ571_25130</name>
</gene>
<sequence>MTMSGHKLTAGDGYMYLIRQVAAVDGTDKGRSSLADYYSSKGESPGRWIGSGLAGLGEPIGRDWSDPMIAETWSVERGSEVTESQMKALFGEGKHPNADKIMKYVAGKGVRAGGQIAAARLGSPFKIYEDKNPFRSALAVAYADYNRTIGACAWAAIDDDVRSRIRTSVARGMFWNEHQREPSDDSELSGWIAKNNRPATKAVAGYDLTFSPVKSISALWAIAPRDVAAMIEECHNAAIADVIAYLEQEVIFTRLGTNGIAQIDTDGIIATAFTHRDSRAGDPDLHTHVAISNKVRAIGADGVPRWLAIDGRPLFKAMVASSELYNTRMEAHFVQKIGGKFAERPTTDFRKRPIRELVGLNFDLITRWSSRRAAIEHRIAELSKAFQAEHHREPTTVEAVVIAQQATLDTRTAKKEPRSLAEQRHMWRTQAIETLGGERELSDMIADVLGQTQEPVELINDEWLTEKAAKVISTVSQSRSQWQKTHVLAEARRLVRNEGQYSDPLLAEKLTDRALSVGHSIEIARVGDAEMNEPAVLRRRDGTSVYKTHNTQLYTSEEIRSAERRIVAAASRDDGRSIDPQLVDIALLEQAANSHELNAGQAMMVREMATSGRRVQLVLAPAGSGKTTAMATLASAWQDSGGSVLGLAPTAAAAEVLRQDLGALTDTVAKLVFMATGPADIAADDVATLEWFKAIDEKTLIIVDEAGLAGTLDLDVVVAIAMARGASVRFVGDDQQLASIAAGGVLRDIDATAGALTLSQIMRFKNPAEGAASLAIRAGDVAGIGFYLDEHRVHVSSESTSSDNAYTQWKADKDAGLDALLLAPTNEIVTDLNARARLDRLRETGPTSGREVVLADGLSASAGDIICSRENARWLKLTGTDFVRNGYRWEIIEVTDKGHLKVRHLQQGYTRLIPAKYVRKSVTLGYASTIDSAEGLTCQTVHTVGSDRLNRQQLYVAMTRGKIGNHFYVSTAEADPHRILTPKAIHPETVVDVLSGILARDGAQESVLSAERRVADPFLRLAPAADMYADALGSGAEAHLGPEVLTALDRDVNTVVPGLTDSAAWPVLRKHLAQLVMCGTDPLEALAAVADDRELASAHDRAAVLLWRLGPTRTRTVAPLPWLTAIPDALLDDPTWNTYLQERADLVSDLSSQVHAAARTWTLADAPAWARPLVGAGKHALVAMVAVYRAATGVDVNDTRLTGPPQYPNSLRAAQQHLNTQIENALGAVGAEQSRWNPLVDELDTHIRRDPYWPHLAEHLNVAARAGVNVRELVVAAVADQGPLPTELPAAALWWRLSGSLSPATLDVADTRLRPAWVGELHHVLGSDLAEAVVADPAWPGLVAAIEASDPQWSPHDLLSLAYEHLRDLDHDYGHHLRPDEYARLLTYRIDLQAAAHTLLDIPDPEHPPLSEEEAEELGHFYPDPEAEAVQLVPDEPVFEMDEPPLSEEEAEELGYLYPDEDTQDAWQYFEDDFRADQLAPIDHTPADLLALQEQLAAAKQHVADLTAQMFSEANQGGGPAMRAAKPELIDMTTRYTEQRPYAFTLSHAHHDWVAADLEAEAHHHQLVEVARLHEIAEREGHEAQVAELFGQLSILQLQTEHVERAAETAKAAVASAHRALIDFAGGSDNVVSERAIQTRRARAEQEDIASLNAARGAQRSLENQLFRAEQNAAKSMAQTLTAQSEHTPVAPEASLPAASLVQAPESAQPQQETTEVSYPRTEADLRTYLQAKPLRIRATDYLEALVANESTPAAMATSAREELDRRHELDSETLAREDTLRTQNQRKRRRTVDERGQTGPDLNK</sequence>
<dbReference type="Gene3D" id="2.30.30.940">
    <property type="match status" value="1"/>
</dbReference>
<dbReference type="InterPro" id="IPR014862">
    <property type="entry name" value="TrwC"/>
</dbReference>
<accession>A0A4R5P525</accession>
<dbReference type="SUPFAM" id="SSF52540">
    <property type="entry name" value="P-loop containing nucleoside triphosphate hydrolases"/>
    <property type="match status" value="2"/>
</dbReference>
<keyword evidence="3" id="KW-0269">Exonuclease</keyword>
<reference evidence="3 4" key="1">
    <citation type="journal article" date="2019" name="Sci. Rep.">
        <title>Extended insight into the Mycobacterium chelonae-abscessus complex through whole genome sequencing of Mycobacterium salmoniphilum outbreak and Mycobacterium salmoniphilum-like strains.</title>
        <authorList>
            <person name="Behra P.R.K."/>
            <person name="Das S."/>
            <person name="Pettersson B.M.F."/>
            <person name="Shirreff L."/>
            <person name="DuCote T."/>
            <person name="Jacobsson K.G."/>
            <person name="Ennis D.G."/>
            <person name="Kirsebom L.A."/>
        </authorList>
    </citation>
    <scope>NUCLEOTIDE SEQUENCE [LARGE SCALE GENOMIC DNA]</scope>
    <source>
        <strain evidence="3 4">DSM 45524</strain>
    </source>
</reference>
<proteinExistence type="predicted"/>
<dbReference type="RefSeq" id="WP_078335834.1">
    <property type="nucleotide sequence ID" value="NZ_MAFQ01000014.1"/>
</dbReference>
<dbReference type="CDD" id="cd18809">
    <property type="entry name" value="SF1_C_RecD"/>
    <property type="match status" value="1"/>
</dbReference>
<dbReference type="Pfam" id="PF08751">
    <property type="entry name" value="TrwC"/>
    <property type="match status" value="1"/>
</dbReference>
<dbReference type="Pfam" id="PF13604">
    <property type="entry name" value="AAA_30"/>
    <property type="match status" value="1"/>
</dbReference>
<evidence type="ECO:0000256" key="1">
    <source>
        <dbReference type="SAM" id="MobiDB-lite"/>
    </source>
</evidence>
<evidence type="ECO:0000259" key="2">
    <source>
        <dbReference type="Pfam" id="PF08751"/>
    </source>
</evidence>
<feature type="domain" description="TrwC relaxase" evidence="2">
    <location>
        <begin position="10"/>
        <end position="432"/>
    </location>
</feature>
<dbReference type="InterPro" id="IPR027417">
    <property type="entry name" value="P-loop_NTPase"/>
</dbReference>
<protein>
    <submittedName>
        <fullName evidence="3">Exonuclease V subunit alpha</fullName>
    </submittedName>
</protein>
<feature type="compositionally biased region" description="Basic and acidic residues" evidence="1">
    <location>
        <begin position="1760"/>
        <end position="1781"/>
    </location>
</feature>
<dbReference type="SUPFAM" id="SSF55464">
    <property type="entry name" value="Origin of replication-binding domain, RBD-like"/>
    <property type="match status" value="1"/>
</dbReference>
<organism evidence="3 4">
    <name type="scientific">Mycobacteroides franklinii</name>
    <dbReference type="NCBI Taxonomy" id="948102"/>
    <lineage>
        <taxon>Bacteria</taxon>
        <taxon>Bacillati</taxon>
        <taxon>Actinomycetota</taxon>
        <taxon>Actinomycetes</taxon>
        <taxon>Mycobacteriales</taxon>
        <taxon>Mycobacteriaceae</taxon>
        <taxon>Mycobacteroides</taxon>
    </lineage>
</organism>
<dbReference type="GO" id="GO:0004527">
    <property type="term" value="F:exonuclease activity"/>
    <property type="evidence" value="ECO:0007669"/>
    <property type="project" value="UniProtKB-KW"/>
</dbReference>
<comment type="caution">
    <text evidence="3">The sequence shown here is derived from an EMBL/GenBank/DDBJ whole genome shotgun (WGS) entry which is preliminary data.</text>
</comment>
<dbReference type="EMBL" id="RXLR01000024">
    <property type="protein sequence ID" value="TDH18013.1"/>
    <property type="molecule type" value="Genomic_DNA"/>
</dbReference>
<evidence type="ECO:0000313" key="4">
    <source>
        <dbReference type="Proteomes" id="UP000295627"/>
    </source>
</evidence>